<dbReference type="Gene3D" id="2.60.40.10">
    <property type="entry name" value="Immunoglobulins"/>
    <property type="match status" value="1"/>
</dbReference>
<sequence>MSQSPRESTDARLLAERVGRRALNATLKPRLHRPSVAPPRPRADAALCLGDWVQAVRRAPHQPWVSDRECEPDPEHVPDCADGSLCVRFVWHGGAKVELLGSFTQWATVLALAPRAESQQANEETLHEIVLDLPVGKHQYMYRVDGAWRCDASRCLERLSRSGEELLVNVVWVE</sequence>
<name>A0A5J4Z6G3_PORPP</name>
<evidence type="ECO:0000313" key="2">
    <source>
        <dbReference type="EMBL" id="KAA8498584.1"/>
    </source>
</evidence>
<accession>A0A5J4Z6G3</accession>
<dbReference type="AlphaFoldDB" id="A0A5J4Z6G3"/>
<comment type="caution">
    <text evidence="2">The sequence shown here is derived from an EMBL/GenBank/DDBJ whole genome shotgun (WGS) entry which is preliminary data.</text>
</comment>
<evidence type="ECO:0000259" key="1">
    <source>
        <dbReference type="Pfam" id="PF16561"/>
    </source>
</evidence>
<dbReference type="InterPro" id="IPR013783">
    <property type="entry name" value="Ig-like_fold"/>
</dbReference>
<gene>
    <name evidence="2" type="ORF">FVE85_6169</name>
</gene>
<feature type="domain" description="AMP-activated protein kinase glycogen-binding" evidence="1">
    <location>
        <begin position="87"/>
        <end position="154"/>
    </location>
</feature>
<dbReference type="CDD" id="cd02859">
    <property type="entry name" value="E_set_AMPKbeta_like_N"/>
    <property type="match status" value="1"/>
</dbReference>
<reference evidence="3" key="1">
    <citation type="journal article" date="2019" name="Nat. Commun.">
        <title>Expansion of phycobilisome linker gene families in mesophilic red algae.</title>
        <authorList>
            <person name="Lee J."/>
            <person name="Kim D."/>
            <person name="Bhattacharya D."/>
            <person name="Yoon H.S."/>
        </authorList>
    </citation>
    <scope>NUCLEOTIDE SEQUENCE [LARGE SCALE GENOMIC DNA]</scope>
    <source>
        <strain evidence="3">CCMP 1328</strain>
    </source>
</reference>
<evidence type="ECO:0000313" key="3">
    <source>
        <dbReference type="Proteomes" id="UP000324585"/>
    </source>
</evidence>
<dbReference type="InterPro" id="IPR014756">
    <property type="entry name" value="Ig_E-set"/>
</dbReference>
<dbReference type="OrthoDB" id="531008at2759"/>
<dbReference type="InterPro" id="IPR032640">
    <property type="entry name" value="AMPK1_CBM"/>
</dbReference>
<dbReference type="SUPFAM" id="SSF81296">
    <property type="entry name" value="E set domains"/>
    <property type="match status" value="1"/>
</dbReference>
<dbReference type="Pfam" id="PF16561">
    <property type="entry name" value="AMPK1_CBM"/>
    <property type="match status" value="1"/>
</dbReference>
<keyword evidence="3" id="KW-1185">Reference proteome</keyword>
<dbReference type="Proteomes" id="UP000324585">
    <property type="component" value="Unassembled WGS sequence"/>
</dbReference>
<organism evidence="2 3">
    <name type="scientific">Porphyridium purpureum</name>
    <name type="common">Red alga</name>
    <name type="synonym">Porphyridium cruentum</name>
    <dbReference type="NCBI Taxonomy" id="35688"/>
    <lineage>
        <taxon>Eukaryota</taxon>
        <taxon>Rhodophyta</taxon>
        <taxon>Bangiophyceae</taxon>
        <taxon>Porphyridiales</taxon>
        <taxon>Porphyridiaceae</taxon>
        <taxon>Porphyridium</taxon>
    </lineage>
</organism>
<proteinExistence type="predicted"/>
<dbReference type="EMBL" id="VRMN01000001">
    <property type="protein sequence ID" value="KAA8498584.1"/>
    <property type="molecule type" value="Genomic_DNA"/>
</dbReference>
<protein>
    <submittedName>
        <fullName evidence="2">Sucrose nonfermenting 4-like protein</fullName>
    </submittedName>
</protein>